<evidence type="ECO:0000256" key="1">
    <source>
        <dbReference type="SAM" id="MobiDB-lite"/>
    </source>
</evidence>
<feature type="compositionally biased region" description="Polar residues" evidence="1">
    <location>
        <begin position="368"/>
        <end position="380"/>
    </location>
</feature>
<accession>A0A8X6KVZ0</accession>
<reference evidence="3" key="1">
    <citation type="submission" date="2020-07" db="EMBL/GenBank/DDBJ databases">
        <title>Multicomponent nature underlies the extraordinary mechanical properties of spider dragline silk.</title>
        <authorList>
            <person name="Kono N."/>
            <person name="Nakamura H."/>
            <person name="Mori M."/>
            <person name="Yoshida Y."/>
            <person name="Ohtoshi R."/>
            <person name="Malay A.D."/>
            <person name="Moran D.A.P."/>
            <person name="Tomita M."/>
            <person name="Numata K."/>
            <person name="Arakawa K."/>
        </authorList>
    </citation>
    <scope>NUCLEOTIDE SEQUENCE</scope>
</reference>
<keyword evidence="2" id="KW-1133">Transmembrane helix</keyword>
<feature type="region of interest" description="Disordered" evidence="1">
    <location>
        <begin position="412"/>
        <end position="432"/>
    </location>
</feature>
<dbReference type="EMBL" id="BMAO01023164">
    <property type="protein sequence ID" value="GFQ87154.1"/>
    <property type="molecule type" value="Genomic_DNA"/>
</dbReference>
<evidence type="ECO:0000313" key="3">
    <source>
        <dbReference type="EMBL" id="GFQ87154.1"/>
    </source>
</evidence>
<evidence type="ECO:0000313" key="4">
    <source>
        <dbReference type="Proteomes" id="UP000887116"/>
    </source>
</evidence>
<organism evidence="3 4">
    <name type="scientific">Trichonephila clavata</name>
    <name type="common">Joro spider</name>
    <name type="synonym">Nephila clavata</name>
    <dbReference type="NCBI Taxonomy" id="2740835"/>
    <lineage>
        <taxon>Eukaryota</taxon>
        <taxon>Metazoa</taxon>
        <taxon>Ecdysozoa</taxon>
        <taxon>Arthropoda</taxon>
        <taxon>Chelicerata</taxon>
        <taxon>Arachnida</taxon>
        <taxon>Araneae</taxon>
        <taxon>Araneomorphae</taxon>
        <taxon>Entelegynae</taxon>
        <taxon>Araneoidea</taxon>
        <taxon>Nephilidae</taxon>
        <taxon>Trichonephila</taxon>
    </lineage>
</organism>
<comment type="caution">
    <text evidence="3">The sequence shown here is derived from an EMBL/GenBank/DDBJ whole genome shotgun (WGS) entry which is preliminary data.</text>
</comment>
<dbReference type="OrthoDB" id="6427821at2759"/>
<feature type="compositionally biased region" description="Basic and acidic residues" evidence="1">
    <location>
        <begin position="381"/>
        <end position="397"/>
    </location>
</feature>
<gene>
    <name evidence="3" type="primary">AVEN_82262_1</name>
    <name evidence="3" type="ORF">TNCT_672341</name>
</gene>
<name>A0A8X6KVZ0_TRICU</name>
<sequence>MASDLKFEMFASQFLGSFWFKSGLLLQNPGLSSFPKEYYLDPGNDMYEQSYYVVVLFKLLFYYFVFYDELLEHDTQFEPSPSSISDYISRTCGRDGLFGTQNIFELLFTSLAFVIYLGNYCFRKFSYKDVFYYVHLSWAMYFDEYKEEFYSEGGWSQLKIVSLSYVLPHELLSPYPVAIFPAEENRQDYLLNVMKYVNNYKTFASRIHANCNTVSKAWVKYHLQNLGRYEYSIATIDTVKRQDVKDPKVIENFLLHFRRFCDPKCSEVLDIKAKPKLIASCKNLTEEIPKGLLKFNNLTLSNIIENTGDKEVKQREIEVPLQESKDQTDQLTGIYLPGNKDVASSSNENEASRNASFLKLKMVSNDNFPQIDETQGPSKQELSEETKKEIDLERESSERKCLSRMLLALGNPGGIRHVRSSLLRSNTNEQKE</sequence>
<proteinExistence type="predicted"/>
<feature type="transmembrane region" description="Helical" evidence="2">
    <location>
        <begin position="50"/>
        <end position="67"/>
    </location>
</feature>
<keyword evidence="2" id="KW-0812">Transmembrane</keyword>
<dbReference type="Proteomes" id="UP000887116">
    <property type="component" value="Unassembled WGS sequence"/>
</dbReference>
<feature type="transmembrane region" description="Helical" evidence="2">
    <location>
        <begin position="103"/>
        <end position="122"/>
    </location>
</feature>
<feature type="region of interest" description="Disordered" evidence="1">
    <location>
        <begin position="368"/>
        <end position="397"/>
    </location>
</feature>
<keyword evidence="4" id="KW-1185">Reference proteome</keyword>
<protein>
    <submittedName>
        <fullName evidence="3">Uncharacterized protein</fullName>
    </submittedName>
</protein>
<evidence type="ECO:0000256" key="2">
    <source>
        <dbReference type="SAM" id="Phobius"/>
    </source>
</evidence>
<dbReference type="AlphaFoldDB" id="A0A8X6KVZ0"/>
<feature type="compositionally biased region" description="Polar residues" evidence="1">
    <location>
        <begin position="422"/>
        <end position="432"/>
    </location>
</feature>
<keyword evidence="2" id="KW-0472">Membrane</keyword>